<evidence type="ECO:0000313" key="2">
    <source>
        <dbReference type="Proteomes" id="UP000472372"/>
    </source>
</evidence>
<dbReference type="AlphaFoldDB" id="A0A6S6VD25"/>
<proteinExistence type="predicted"/>
<evidence type="ECO:0000313" key="1">
    <source>
        <dbReference type="EMBL" id="CAE7020919.1"/>
    </source>
</evidence>
<dbReference type="EMBL" id="HG992979">
    <property type="protein sequence ID" value="CAE7020919.1"/>
    <property type="molecule type" value="Genomic_DNA"/>
</dbReference>
<protein>
    <submittedName>
        <fullName evidence="1">Uncharacterized protein</fullName>
    </submittedName>
</protein>
<sequence>MLGLRTTILLLSLSLSAVARDECVPSTNGWGLCCTFRGKHGHPTACQDCSPNNGCYEPSGCIKSAVRLPDSHEIPTPDANWS</sequence>
<reference evidence="1" key="1">
    <citation type="submission" date="2021-02" db="EMBL/GenBank/DDBJ databases">
        <authorList>
            <person name="Syme A R."/>
            <person name="Syme A R."/>
            <person name="Moolhuijzen P."/>
        </authorList>
    </citation>
    <scope>NUCLEOTIDE SEQUENCE</scope>
    <source>
        <strain evidence="1">W1-1</strain>
    </source>
</reference>
<dbReference type="Proteomes" id="UP000472372">
    <property type="component" value="Chromosome 3"/>
</dbReference>
<gene>
    <name evidence="1" type="ORF">PTTW11_03168</name>
</gene>
<name>A0A6S6VD25_9PLEO</name>
<accession>A0A6S6VD25</accession>
<organism evidence="1 2">
    <name type="scientific">Pyrenophora teres f. teres</name>
    <dbReference type="NCBI Taxonomy" id="97479"/>
    <lineage>
        <taxon>Eukaryota</taxon>
        <taxon>Fungi</taxon>
        <taxon>Dikarya</taxon>
        <taxon>Ascomycota</taxon>
        <taxon>Pezizomycotina</taxon>
        <taxon>Dothideomycetes</taxon>
        <taxon>Pleosporomycetidae</taxon>
        <taxon>Pleosporales</taxon>
        <taxon>Pleosporineae</taxon>
        <taxon>Pleosporaceae</taxon>
        <taxon>Pyrenophora</taxon>
    </lineage>
</organism>